<dbReference type="AlphaFoldDB" id="A0A9J6BIF2"/>
<feature type="signal peptide" evidence="1">
    <location>
        <begin position="1"/>
        <end position="19"/>
    </location>
</feature>
<organism evidence="3 4">
    <name type="scientific">Polypedilum vanderplanki</name>
    <name type="common">Sleeping chironomid midge</name>
    <dbReference type="NCBI Taxonomy" id="319348"/>
    <lineage>
        <taxon>Eukaryota</taxon>
        <taxon>Metazoa</taxon>
        <taxon>Ecdysozoa</taxon>
        <taxon>Arthropoda</taxon>
        <taxon>Hexapoda</taxon>
        <taxon>Insecta</taxon>
        <taxon>Pterygota</taxon>
        <taxon>Neoptera</taxon>
        <taxon>Endopterygota</taxon>
        <taxon>Diptera</taxon>
        <taxon>Nematocera</taxon>
        <taxon>Chironomoidea</taxon>
        <taxon>Chironomidae</taxon>
        <taxon>Chironominae</taxon>
        <taxon>Polypedilum</taxon>
        <taxon>Polypedilum</taxon>
    </lineage>
</organism>
<dbReference type="GO" id="GO:0032589">
    <property type="term" value="C:neuron projection membrane"/>
    <property type="evidence" value="ECO:0007669"/>
    <property type="project" value="TreeGrafter"/>
</dbReference>
<accession>A0A9J6BIF2</accession>
<evidence type="ECO:0000259" key="2">
    <source>
        <dbReference type="PROSITE" id="PS50835"/>
    </source>
</evidence>
<dbReference type="InterPro" id="IPR003599">
    <property type="entry name" value="Ig_sub"/>
</dbReference>
<keyword evidence="1" id="KW-0732">Signal</keyword>
<evidence type="ECO:0000256" key="1">
    <source>
        <dbReference type="SAM" id="SignalP"/>
    </source>
</evidence>
<dbReference type="InterPro" id="IPR013106">
    <property type="entry name" value="Ig_V-set"/>
</dbReference>
<dbReference type="OrthoDB" id="10012075at2759"/>
<evidence type="ECO:0000313" key="3">
    <source>
        <dbReference type="EMBL" id="KAG5669206.1"/>
    </source>
</evidence>
<name>A0A9J6BIF2_POLVA</name>
<protein>
    <recommendedName>
        <fullName evidence="2">Ig-like domain-containing protein</fullName>
    </recommendedName>
</protein>
<dbReference type="PROSITE" id="PS50835">
    <property type="entry name" value="IG_LIKE"/>
    <property type="match status" value="1"/>
</dbReference>
<dbReference type="InterPro" id="IPR013783">
    <property type="entry name" value="Ig-like_fold"/>
</dbReference>
<gene>
    <name evidence="3" type="ORF">PVAND_017099</name>
</gene>
<dbReference type="SUPFAM" id="SSF48726">
    <property type="entry name" value="Immunoglobulin"/>
    <property type="match status" value="1"/>
</dbReference>
<proteinExistence type="predicted"/>
<dbReference type="InterPro" id="IPR036179">
    <property type="entry name" value="Ig-like_dom_sf"/>
</dbReference>
<dbReference type="InterPro" id="IPR037448">
    <property type="entry name" value="Zig-8"/>
</dbReference>
<feature type="chain" id="PRO_5039929799" description="Ig-like domain-containing protein" evidence="1">
    <location>
        <begin position="20"/>
        <end position="126"/>
    </location>
</feature>
<sequence length="126" mass="14539">MRNYLILLFLSAFLIVVKGEENEPEFLQPFLKFIVPVGHNVTFRCEFKNLGNFKIGWIKENDNKLVLALGSRMITQDLRISANLNENFYELYITKVDLNDSGIYACRVNTDPPKQQIGILEVIETI</sequence>
<dbReference type="GO" id="GO:0050808">
    <property type="term" value="P:synapse organization"/>
    <property type="evidence" value="ECO:0007669"/>
    <property type="project" value="TreeGrafter"/>
</dbReference>
<feature type="domain" description="Ig-like" evidence="2">
    <location>
        <begin position="24"/>
        <end position="118"/>
    </location>
</feature>
<dbReference type="PANTHER" id="PTHR23279:SF36">
    <property type="entry name" value="DEFECTIVE PROBOSCIS EXTENSION RESPONSE 9, ISOFORM A"/>
    <property type="match status" value="1"/>
</dbReference>
<comment type="caution">
    <text evidence="3">The sequence shown here is derived from an EMBL/GenBank/DDBJ whole genome shotgun (WGS) entry which is preliminary data.</text>
</comment>
<dbReference type="PANTHER" id="PTHR23279">
    <property type="entry name" value="DEFECTIVE PROBOSCIS EXTENSION RESPONSE DPR -RELATED"/>
    <property type="match status" value="1"/>
</dbReference>
<dbReference type="InterPro" id="IPR007110">
    <property type="entry name" value="Ig-like_dom"/>
</dbReference>
<evidence type="ECO:0000313" key="4">
    <source>
        <dbReference type="Proteomes" id="UP001107558"/>
    </source>
</evidence>
<dbReference type="EMBL" id="JADBJN010000004">
    <property type="protein sequence ID" value="KAG5669206.1"/>
    <property type="molecule type" value="Genomic_DNA"/>
</dbReference>
<dbReference type="Gene3D" id="2.60.40.10">
    <property type="entry name" value="Immunoglobulins"/>
    <property type="match status" value="1"/>
</dbReference>
<reference evidence="3" key="1">
    <citation type="submission" date="2021-03" db="EMBL/GenBank/DDBJ databases">
        <title>Chromosome level genome of the anhydrobiotic midge Polypedilum vanderplanki.</title>
        <authorList>
            <person name="Yoshida Y."/>
            <person name="Kikawada T."/>
            <person name="Gusev O."/>
        </authorList>
    </citation>
    <scope>NUCLEOTIDE SEQUENCE</scope>
    <source>
        <strain evidence="3">NIAS01</strain>
        <tissue evidence="3">Whole body or cell culture</tissue>
    </source>
</reference>
<keyword evidence="4" id="KW-1185">Reference proteome</keyword>
<dbReference type="Pfam" id="PF07686">
    <property type="entry name" value="V-set"/>
    <property type="match status" value="1"/>
</dbReference>
<dbReference type="Proteomes" id="UP001107558">
    <property type="component" value="Chromosome 4"/>
</dbReference>
<dbReference type="SMART" id="SM00409">
    <property type="entry name" value="IG"/>
    <property type="match status" value="1"/>
</dbReference>